<accession>A0A024UFT6</accession>
<organism evidence="3">
    <name type="scientific">Aphanomyces invadans</name>
    <dbReference type="NCBI Taxonomy" id="157072"/>
    <lineage>
        <taxon>Eukaryota</taxon>
        <taxon>Sar</taxon>
        <taxon>Stramenopiles</taxon>
        <taxon>Oomycota</taxon>
        <taxon>Saprolegniomycetes</taxon>
        <taxon>Saprolegniales</taxon>
        <taxon>Verrucalvaceae</taxon>
        <taxon>Aphanomyces</taxon>
    </lineage>
</organism>
<evidence type="ECO:0000256" key="2">
    <source>
        <dbReference type="SAM" id="MobiDB-lite"/>
    </source>
</evidence>
<dbReference type="OrthoDB" id="77647at2759"/>
<gene>
    <name evidence="3" type="ORF">H310_04230</name>
</gene>
<protein>
    <submittedName>
        <fullName evidence="3">Uncharacterized protein</fullName>
    </submittedName>
</protein>
<dbReference type="eggNOG" id="ENOG502SW5Z">
    <property type="taxonomic scope" value="Eukaryota"/>
</dbReference>
<keyword evidence="1" id="KW-0175">Coiled coil</keyword>
<evidence type="ECO:0000313" key="3">
    <source>
        <dbReference type="EMBL" id="ETW05266.1"/>
    </source>
</evidence>
<dbReference type="RefSeq" id="XP_008866707.1">
    <property type="nucleotide sequence ID" value="XM_008868485.1"/>
</dbReference>
<proteinExistence type="predicted"/>
<feature type="region of interest" description="Disordered" evidence="2">
    <location>
        <begin position="35"/>
        <end position="57"/>
    </location>
</feature>
<sequence>MTDSTWNIMEDLQFLIATDEELQDDLVHVCNLLDSDPSTDDHHGTKPSTEAPTVRRRKRRVRVDNYKMEVTMLRAQVDTLKAQLDHLKLTNPTMDMSAWKLAARRERMEAMRCQVENNELRAAVDERESLLEHMKRLLNKKPRWNLSESSWDEEWSSYKLAAQTSLRVAAIHAIADRQFRRQNGAFIAAGLVDVTDDVIQATLVMLPTHGAALQAVQVAAFDASWQTVTAAVWAVVTKYRGFTAPDHASVVARIQRLSNPLANICTGDVWSQVVEHVDEWTLYDRFNLPCSDGGVDGHHSNNIRKLFQEESRSVLVWRTVLEDVLVPHMSKGAVDDSWGWIEAVPHPLDSAKCQLKCLLQVPLGPVLATCRRLQAGASGAAATEHTENTVVEMVQRSCFVQPDNATVDVKTIPYPAIRTMLERGKAFERALRAKVAELGATPCERP</sequence>
<dbReference type="GeneID" id="20081280"/>
<dbReference type="VEuPathDB" id="FungiDB:H310_04230"/>
<dbReference type="AlphaFoldDB" id="A0A024UFT6"/>
<evidence type="ECO:0000256" key="1">
    <source>
        <dbReference type="SAM" id="Coils"/>
    </source>
</evidence>
<feature type="coiled-coil region" evidence="1">
    <location>
        <begin position="63"/>
        <end position="90"/>
    </location>
</feature>
<dbReference type="EMBL" id="KI913957">
    <property type="protein sequence ID" value="ETW05266.1"/>
    <property type="molecule type" value="Genomic_DNA"/>
</dbReference>
<reference evidence="3" key="1">
    <citation type="submission" date="2013-12" db="EMBL/GenBank/DDBJ databases">
        <title>The Genome Sequence of Aphanomyces invadans NJM9701.</title>
        <authorList>
            <consortium name="The Broad Institute Genomics Platform"/>
            <person name="Russ C."/>
            <person name="Tyler B."/>
            <person name="van West P."/>
            <person name="Dieguez-Uribeondo J."/>
            <person name="Young S.K."/>
            <person name="Zeng Q."/>
            <person name="Gargeya S."/>
            <person name="Fitzgerald M."/>
            <person name="Abouelleil A."/>
            <person name="Alvarado L."/>
            <person name="Chapman S.B."/>
            <person name="Gainer-Dewar J."/>
            <person name="Goldberg J."/>
            <person name="Griggs A."/>
            <person name="Gujja S."/>
            <person name="Hansen M."/>
            <person name="Howarth C."/>
            <person name="Imamovic A."/>
            <person name="Ireland A."/>
            <person name="Larimer J."/>
            <person name="McCowan C."/>
            <person name="Murphy C."/>
            <person name="Pearson M."/>
            <person name="Poon T.W."/>
            <person name="Priest M."/>
            <person name="Roberts A."/>
            <person name="Saif S."/>
            <person name="Shea T."/>
            <person name="Sykes S."/>
            <person name="Wortman J."/>
            <person name="Nusbaum C."/>
            <person name="Birren B."/>
        </authorList>
    </citation>
    <scope>NUCLEOTIDE SEQUENCE [LARGE SCALE GENOMIC DNA]</scope>
    <source>
        <strain evidence="3">NJM9701</strain>
    </source>
</reference>
<name>A0A024UFT6_9STRA</name>